<evidence type="ECO:0000256" key="2">
    <source>
        <dbReference type="ARBA" id="ARBA00022771"/>
    </source>
</evidence>
<evidence type="ECO:0000256" key="4">
    <source>
        <dbReference type="PROSITE-ProRule" id="PRU00325"/>
    </source>
</evidence>
<evidence type="ECO:0000256" key="1">
    <source>
        <dbReference type="ARBA" id="ARBA00022723"/>
    </source>
</evidence>
<proteinExistence type="predicted"/>
<dbReference type="RefSeq" id="XP_016457570.1">
    <property type="nucleotide sequence ID" value="XM_016602084.1"/>
</dbReference>
<keyword evidence="2 4" id="KW-0863">Zinc-finger</keyword>
<dbReference type="PANTHER" id="PTHR31973:SF113">
    <property type="entry name" value="PROTEIN FAR1-RELATED SEQUENCE 5-LIKE"/>
    <property type="match status" value="1"/>
</dbReference>
<dbReference type="PaxDb" id="4097-A0A1S3YZP5"/>
<keyword evidence="1" id="KW-0479">Metal-binding</keyword>
<gene>
    <name evidence="7" type="primary">LOC107781390</name>
</gene>
<dbReference type="PANTHER" id="PTHR31973">
    <property type="entry name" value="POLYPROTEIN, PUTATIVE-RELATED"/>
    <property type="match status" value="1"/>
</dbReference>
<dbReference type="OrthoDB" id="1297953at2759"/>
<keyword evidence="6" id="KW-1185">Reference proteome</keyword>
<dbReference type="PROSITE" id="PS50966">
    <property type="entry name" value="ZF_SWIM"/>
    <property type="match status" value="1"/>
</dbReference>
<protein>
    <submittedName>
        <fullName evidence="7">Uncharacterized protein LOC107781390</fullName>
    </submittedName>
</protein>
<dbReference type="SMART" id="SM00575">
    <property type="entry name" value="ZnF_PMZ"/>
    <property type="match status" value="1"/>
</dbReference>
<keyword evidence="3" id="KW-0862">Zinc</keyword>
<evidence type="ECO:0000259" key="5">
    <source>
        <dbReference type="PROSITE" id="PS50966"/>
    </source>
</evidence>
<evidence type="ECO:0000313" key="6">
    <source>
        <dbReference type="Proteomes" id="UP000790787"/>
    </source>
</evidence>
<feature type="domain" description="SWIM-type" evidence="5">
    <location>
        <begin position="91"/>
        <end position="123"/>
    </location>
</feature>
<reference evidence="6" key="1">
    <citation type="journal article" date="2014" name="Nat. Commun.">
        <title>The tobacco genome sequence and its comparison with those of tomato and potato.</title>
        <authorList>
            <person name="Sierro N."/>
            <person name="Battey J.N."/>
            <person name="Ouadi S."/>
            <person name="Bakaher N."/>
            <person name="Bovet L."/>
            <person name="Willig A."/>
            <person name="Goepfert S."/>
            <person name="Peitsch M.C."/>
            <person name="Ivanov N.V."/>
        </authorList>
    </citation>
    <scope>NUCLEOTIDE SEQUENCE [LARGE SCALE GENOMIC DNA]</scope>
</reference>
<reference evidence="7" key="2">
    <citation type="submission" date="2025-08" db="UniProtKB">
        <authorList>
            <consortium name="RefSeq"/>
        </authorList>
    </citation>
    <scope>IDENTIFICATION</scope>
    <source>
        <tissue evidence="7">Leaf</tissue>
    </source>
</reference>
<evidence type="ECO:0000256" key="3">
    <source>
        <dbReference type="ARBA" id="ARBA00022833"/>
    </source>
</evidence>
<dbReference type="KEGG" id="nta:107781390"/>
<accession>A0A1S3YZP5</accession>
<dbReference type="Pfam" id="PF04434">
    <property type="entry name" value="SWIM"/>
    <property type="match status" value="1"/>
</dbReference>
<dbReference type="InterPro" id="IPR006564">
    <property type="entry name" value="Znf_PMZ"/>
</dbReference>
<dbReference type="Proteomes" id="UP000790787">
    <property type="component" value="Chromosome 18"/>
</dbReference>
<dbReference type="InterPro" id="IPR007527">
    <property type="entry name" value="Znf_SWIM"/>
</dbReference>
<dbReference type="GO" id="GO:0008270">
    <property type="term" value="F:zinc ion binding"/>
    <property type="evidence" value="ECO:0007669"/>
    <property type="project" value="UniProtKB-KW"/>
</dbReference>
<dbReference type="AlphaFoldDB" id="A0A1S3YZP5"/>
<organism evidence="6 7">
    <name type="scientific">Nicotiana tabacum</name>
    <name type="common">Common tobacco</name>
    <dbReference type="NCBI Taxonomy" id="4097"/>
    <lineage>
        <taxon>Eukaryota</taxon>
        <taxon>Viridiplantae</taxon>
        <taxon>Streptophyta</taxon>
        <taxon>Embryophyta</taxon>
        <taxon>Tracheophyta</taxon>
        <taxon>Spermatophyta</taxon>
        <taxon>Magnoliopsida</taxon>
        <taxon>eudicotyledons</taxon>
        <taxon>Gunneridae</taxon>
        <taxon>Pentapetalae</taxon>
        <taxon>asterids</taxon>
        <taxon>lamiids</taxon>
        <taxon>Solanales</taxon>
        <taxon>Solanaceae</taxon>
        <taxon>Nicotianoideae</taxon>
        <taxon>Nicotianeae</taxon>
        <taxon>Nicotiana</taxon>
    </lineage>
</organism>
<name>A0A1S3YZP5_TOBAC</name>
<dbReference type="GeneID" id="107781390"/>
<evidence type="ECO:0000313" key="7">
    <source>
        <dbReference type="RefSeq" id="XP_016457570.1"/>
    </source>
</evidence>
<sequence length="213" mass="24905">MTANIAESLNAVTKDARELLVVELLEYIRLLERWTNEKLLKTNGTFTYLGKKIQQRVGGQQDIIAEDESNLYPVRASIEHIYTVIDGVERFIVCLQNKRCNCGQFQLDELPCAHALVALRHRNESYNCCSPYYTRESLLLYEIPVDLLLDENKWNVQQHIAEKVVMPHTRKRQSERPQKQRYKAYDEVNAKKYKISRGNCELEISCKNTPKRK</sequence>